<dbReference type="PIRSF" id="PIRSF004848">
    <property type="entry name" value="YBL036c_PLPDEIII"/>
    <property type="match status" value="1"/>
</dbReference>
<dbReference type="GO" id="GO:0030170">
    <property type="term" value="F:pyridoxal phosphate binding"/>
    <property type="evidence" value="ECO:0007669"/>
    <property type="project" value="UniProtKB-UniRule"/>
</dbReference>
<keyword evidence="1 2" id="KW-0663">Pyridoxal phosphate</keyword>
<comment type="caution">
    <text evidence="6">The sequence shown here is derived from an EMBL/GenBank/DDBJ whole genome shotgun (WGS) entry which is preliminary data.</text>
</comment>
<protein>
    <recommendedName>
        <fullName evidence="2">Pyridoxal phosphate homeostasis protein</fullName>
        <shortName evidence="2">PLP homeostasis protein</shortName>
    </recommendedName>
</protein>
<dbReference type="PANTHER" id="PTHR10146">
    <property type="entry name" value="PROLINE SYNTHETASE CO-TRANSCRIBED BACTERIAL HOMOLOG PROTEIN"/>
    <property type="match status" value="1"/>
</dbReference>
<gene>
    <name evidence="6" type="ORF">COV72_09245</name>
</gene>
<comment type="cofactor">
    <cofactor evidence="3">
        <name>pyridoxal 5'-phosphate</name>
        <dbReference type="ChEBI" id="CHEBI:597326"/>
    </cofactor>
</comment>
<dbReference type="NCBIfam" id="TIGR00044">
    <property type="entry name" value="YggS family pyridoxal phosphate-dependent enzyme"/>
    <property type="match status" value="1"/>
</dbReference>
<evidence type="ECO:0000256" key="2">
    <source>
        <dbReference type="HAMAP-Rule" id="MF_02087"/>
    </source>
</evidence>
<dbReference type="PANTHER" id="PTHR10146:SF14">
    <property type="entry name" value="PYRIDOXAL PHOSPHATE HOMEOSTASIS PROTEIN"/>
    <property type="match status" value="1"/>
</dbReference>
<name>A0A2H0LV63_9BACT</name>
<dbReference type="Gene3D" id="3.20.20.10">
    <property type="entry name" value="Alanine racemase"/>
    <property type="match status" value="1"/>
</dbReference>
<dbReference type="SUPFAM" id="SSF51419">
    <property type="entry name" value="PLP-binding barrel"/>
    <property type="match status" value="1"/>
</dbReference>
<reference evidence="6 7" key="1">
    <citation type="submission" date="2017-09" db="EMBL/GenBank/DDBJ databases">
        <title>Depth-based differentiation of microbial function through sediment-hosted aquifers and enrichment of novel symbionts in the deep terrestrial subsurface.</title>
        <authorList>
            <person name="Probst A.J."/>
            <person name="Ladd B."/>
            <person name="Jarett J.K."/>
            <person name="Geller-Mcgrath D.E."/>
            <person name="Sieber C.M."/>
            <person name="Emerson J.B."/>
            <person name="Anantharaman K."/>
            <person name="Thomas B.C."/>
            <person name="Malmstrom R."/>
            <person name="Stieglmeier M."/>
            <person name="Klingl A."/>
            <person name="Woyke T."/>
            <person name="Ryan C.M."/>
            <person name="Banfield J.F."/>
        </authorList>
    </citation>
    <scope>NUCLEOTIDE SEQUENCE [LARGE SCALE GENOMIC DNA]</scope>
    <source>
        <strain evidence="6">CG11_big_fil_rev_8_21_14_0_20_42_13</strain>
    </source>
</reference>
<evidence type="ECO:0000313" key="6">
    <source>
        <dbReference type="EMBL" id="PIQ88288.1"/>
    </source>
</evidence>
<dbReference type="Pfam" id="PF01168">
    <property type="entry name" value="Ala_racemase_N"/>
    <property type="match status" value="1"/>
</dbReference>
<dbReference type="InterPro" id="IPR001608">
    <property type="entry name" value="Ala_racemase_N"/>
</dbReference>
<evidence type="ECO:0000256" key="3">
    <source>
        <dbReference type="PIRSR" id="PIRSR004848-1"/>
    </source>
</evidence>
<organism evidence="6 7">
    <name type="scientific">Candidatus Ghiorseimicrobium undicola</name>
    <dbReference type="NCBI Taxonomy" id="1974746"/>
    <lineage>
        <taxon>Bacteria</taxon>
        <taxon>Pseudomonadati</taxon>
        <taxon>Candidatus Omnitrophota</taxon>
        <taxon>Candidatus Ghiorseimicrobium</taxon>
    </lineage>
</organism>
<dbReference type="EMBL" id="PCWA01000111">
    <property type="protein sequence ID" value="PIQ88288.1"/>
    <property type="molecule type" value="Genomic_DNA"/>
</dbReference>
<feature type="modified residue" description="N6-(pyridoxal phosphate)lysine" evidence="2 3">
    <location>
        <position position="35"/>
    </location>
</feature>
<comment type="similarity">
    <text evidence="2 4">Belongs to the pyridoxal phosphate-binding protein YggS/PROSC family.</text>
</comment>
<comment type="function">
    <text evidence="2">Pyridoxal 5'-phosphate (PLP)-binding protein, which is involved in PLP homeostasis.</text>
</comment>
<evidence type="ECO:0000256" key="4">
    <source>
        <dbReference type="RuleBase" id="RU004514"/>
    </source>
</evidence>
<evidence type="ECO:0000313" key="7">
    <source>
        <dbReference type="Proteomes" id="UP000229641"/>
    </source>
</evidence>
<accession>A0A2H0LV63</accession>
<feature type="domain" description="Alanine racemase N-terminal" evidence="5">
    <location>
        <begin position="28"/>
        <end position="230"/>
    </location>
</feature>
<evidence type="ECO:0000256" key="1">
    <source>
        <dbReference type="ARBA" id="ARBA00022898"/>
    </source>
</evidence>
<dbReference type="CDD" id="cd00635">
    <property type="entry name" value="PLPDE_III_YBL036c_like"/>
    <property type="match status" value="1"/>
</dbReference>
<dbReference type="InterPro" id="IPR029066">
    <property type="entry name" value="PLP-binding_barrel"/>
</dbReference>
<dbReference type="Proteomes" id="UP000229641">
    <property type="component" value="Unassembled WGS sequence"/>
</dbReference>
<proteinExistence type="inferred from homology"/>
<dbReference type="InterPro" id="IPR011078">
    <property type="entry name" value="PyrdxlP_homeostasis"/>
</dbReference>
<dbReference type="HAMAP" id="MF_02087">
    <property type="entry name" value="PLP_homeostasis"/>
    <property type="match status" value="1"/>
</dbReference>
<dbReference type="FunFam" id="3.20.20.10:FF:000018">
    <property type="entry name" value="Pyridoxal phosphate homeostasis protein"/>
    <property type="match status" value="1"/>
</dbReference>
<evidence type="ECO:0000259" key="5">
    <source>
        <dbReference type="Pfam" id="PF01168"/>
    </source>
</evidence>
<dbReference type="AlphaFoldDB" id="A0A2H0LV63"/>
<sequence>MSVKDNILGINNEISSLCLRINRDLESIKLIAVTKEVGPAEILLAIESGITDIGENKVQEALNKYNILNTQYSMLNTLKWHMIGHLQTNKAKDAVKIFDLIHSVDSLRLADEINKQAEKIDKIQDILIEVNTSGEKTKFGLTADEAVEVVKKAAELKSIRIQGLMTIAPLSDNPESSRPYFRILRELRGKLNELRATNYELRILSMGMSQDYKIAIEEGATMIRVGRVIFKQ</sequence>